<keyword evidence="3 8" id="KW-0436">Ligase</keyword>
<dbReference type="InterPro" id="IPR015262">
    <property type="entry name" value="tRNA_Ile_lys_synt_subst-bd"/>
</dbReference>
<feature type="binding site" evidence="8">
    <location>
        <begin position="38"/>
        <end position="43"/>
    </location>
    <ligand>
        <name>ATP</name>
        <dbReference type="ChEBI" id="CHEBI:30616"/>
    </ligand>
</feature>
<dbReference type="PATRIC" id="fig|1056807.3.peg.2421"/>
<protein>
    <recommendedName>
        <fullName evidence="8">tRNA(Ile)-lysidine synthase</fullName>
        <ecNumber evidence="8">6.3.4.19</ecNumber>
    </recommendedName>
    <alternativeName>
        <fullName evidence="8">tRNA(Ile)-2-lysyl-cytidine synthase</fullName>
    </alternativeName>
    <alternativeName>
        <fullName evidence="8">tRNA(Ile)-lysidine synthetase</fullName>
    </alternativeName>
</protein>
<dbReference type="GO" id="GO:0005524">
    <property type="term" value="F:ATP binding"/>
    <property type="evidence" value="ECO:0007669"/>
    <property type="project" value="UniProtKB-UniRule"/>
</dbReference>
<evidence type="ECO:0000259" key="11">
    <source>
        <dbReference type="Pfam" id="PF11734"/>
    </source>
</evidence>
<comment type="function">
    <text evidence="8">Ligates lysine onto the cytidine present at position 34 of the AUA codon-specific tRNA(Ile) that contains the anticodon CAU, in an ATP-dependent manner. Cytidine is converted to lysidine, thus changing the amino acid specificity of the tRNA from methionine to isoleucine.</text>
</comment>
<dbReference type="Gene3D" id="1.20.59.20">
    <property type="match status" value="1"/>
</dbReference>
<evidence type="ECO:0000256" key="1">
    <source>
        <dbReference type="ARBA" id="ARBA00004496"/>
    </source>
</evidence>
<evidence type="ECO:0000256" key="8">
    <source>
        <dbReference type="HAMAP-Rule" id="MF_01161"/>
    </source>
</evidence>
<evidence type="ECO:0000256" key="3">
    <source>
        <dbReference type="ARBA" id="ARBA00022598"/>
    </source>
</evidence>
<dbReference type="InterPro" id="IPR011063">
    <property type="entry name" value="TilS/TtcA_N"/>
</dbReference>
<dbReference type="Proteomes" id="UP000031390">
    <property type="component" value="Unassembled WGS sequence"/>
</dbReference>
<evidence type="ECO:0000313" key="12">
    <source>
        <dbReference type="EMBL" id="KIC06029.1"/>
    </source>
</evidence>
<evidence type="ECO:0000313" key="13">
    <source>
        <dbReference type="Proteomes" id="UP000031390"/>
    </source>
</evidence>
<dbReference type="EC" id="6.3.4.19" evidence="8"/>
<keyword evidence="2 8" id="KW-0963">Cytoplasm</keyword>
<comment type="subcellular location">
    <subcellularLocation>
        <location evidence="1 8">Cytoplasm</location>
    </subcellularLocation>
</comment>
<dbReference type="InterPro" id="IPR012795">
    <property type="entry name" value="tRNA_Ile_lys_synt_N"/>
</dbReference>
<dbReference type="NCBIfam" id="TIGR02432">
    <property type="entry name" value="lysidine_TilS_N"/>
    <property type="match status" value="1"/>
</dbReference>
<dbReference type="CDD" id="cd01992">
    <property type="entry name" value="TilS_N"/>
    <property type="match status" value="1"/>
</dbReference>
<evidence type="ECO:0000256" key="5">
    <source>
        <dbReference type="ARBA" id="ARBA00022741"/>
    </source>
</evidence>
<dbReference type="InterPro" id="IPR012796">
    <property type="entry name" value="Lysidine-tRNA-synth_C"/>
</dbReference>
<dbReference type="AlphaFoldDB" id="A0A0C1E2N9"/>
<accession>A0A0C1E2N9</accession>
<dbReference type="PANTHER" id="PTHR43033">
    <property type="entry name" value="TRNA(ILE)-LYSIDINE SYNTHASE-RELATED"/>
    <property type="match status" value="1"/>
</dbReference>
<dbReference type="SUPFAM" id="SSF82829">
    <property type="entry name" value="MesJ substrate recognition domain-like"/>
    <property type="match status" value="1"/>
</dbReference>
<evidence type="ECO:0000256" key="7">
    <source>
        <dbReference type="ARBA" id="ARBA00048539"/>
    </source>
</evidence>
<dbReference type="RefSeq" id="WP_039410225.1">
    <property type="nucleotide sequence ID" value="NZ_CP094242.1"/>
</dbReference>
<dbReference type="Pfam" id="PF09179">
    <property type="entry name" value="TilS"/>
    <property type="match status" value="1"/>
</dbReference>
<dbReference type="InterPro" id="IPR014729">
    <property type="entry name" value="Rossmann-like_a/b/a_fold"/>
</dbReference>
<evidence type="ECO:0000259" key="9">
    <source>
        <dbReference type="Pfam" id="PF01171"/>
    </source>
</evidence>
<dbReference type="GO" id="GO:0005737">
    <property type="term" value="C:cytoplasm"/>
    <property type="evidence" value="ECO:0007669"/>
    <property type="project" value="UniProtKB-SubCell"/>
</dbReference>
<feature type="domain" description="tRNA(Ile)-lysidine/2-thiocytidine synthase N-terminal" evidence="9">
    <location>
        <begin position="33"/>
        <end position="208"/>
    </location>
</feature>
<feature type="domain" description="Lysidine-tRNA(Ile) synthetase C-terminal" evidence="11">
    <location>
        <begin position="387"/>
        <end position="429"/>
    </location>
</feature>
<keyword evidence="4 8" id="KW-0819">tRNA processing</keyword>
<evidence type="ECO:0000256" key="6">
    <source>
        <dbReference type="ARBA" id="ARBA00022840"/>
    </source>
</evidence>
<comment type="similarity">
    <text evidence="8">Belongs to the tRNA(Ile)-lysidine synthase family.</text>
</comment>
<comment type="caution">
    <text evidence="12">The sequence shown here is derived from an EMBL/GenBank/DDBJ whole genome shotgun (WGS) entry which is preliminary data.</text>
</comment>
<comment type="catalytic activity">
    <reaction evidence="7 8">
        <text>cytidine(34) in tRNA(Ile2) + L-lysine + ATP = lysidine(34) in tRNA(Ile2) + AMP + diphosphate + H(+)</text>
        <dbReference type="Rhea" id="RHEA:43744"/>
        <dbReference type="Rhea" id="RHEA-COMP:10625"/>
        <dbReference type="Rhea" id="RHEA-COMP:10670"/>
        <dbReference type="ChEBI" id="CHEBI:15378"/>
        <dbReference type="ChEBI" id="CHEBI:30616"/>
        <dbReference type="ChEBI" id="CHEBI:32551"/>
        <dbReference type="ChEBI" id="CHEBI:33019"/>
        <dbReference type="ChEBI" id="CHEBI:82748"/>
        <dbReference type="ChEBI" id="CHEBI:83665"/>
        <dbReference type="ChEBI" id="CHEBI:456215"/>
        <dbReference type="EC" id="6.3.4.19"/>
    </reaction>
</comment>
<proteinExistence type="inferred from homology"/>
<sequence length="447" mass="51003">MNPTSSENLPPQCRSLLETLRLSARSLPDGCTVTVGLSGGLDSVVLLHMLACLREELGLNVHALHVHHGLSRNADDWLVFCTRLCQEWNVPFRSVKVEVKKDGLGIEAAARKARYQAFSDDPSGVIALAHHQDDQIETFMLAAVRGGGIKALAAMPQWRKLDEGTQIWRPLLTFSRKELESYAAACNLPNIEDESNADTAFLRNWMRYEALPVWRERIPNFDRHVCANIRSLQTDLAILDEVVDADYQTVCQSGRFQVSRWQTFSEARRSRILWRFFKENGIVESSPRKLADFARILLEAETAQWQFGETSVCLYRDFLFILKQNQFADADWIKGKEVRGRLKDILQENGFFLVPHRNGLPESVLEEEGIIRTAGSDDMMNVGFLYKNVKKMLQENHIVPFVRKCWPIITNTDGNCIAIVNLTVSHDFQGIDGFLPVYGKFLRYKWN</sequence>
<dbReference type="EMBL" id="JUFZ01000125">
    <property type="protein sequence ID" value="KIC06029.1"/>
    <property type="molecule type" value="Genomic_DNA"/>
</dbReference>
<dbReference type="SUPFAM" id="SSF52402">
    <property type="entry name" value="Adenine nucleotide alpha hydrolases-like"/>
    <property type="match status" value="1"/>
</dbReference>
<dbReference type="PANTHER" id="PTHR43033:SF1">
    <property type="entry name" value="TRNA(ILE)-LYSIDINE SYNTHASE-RELATED"/>
    <property type="match status" value="1"/>
</dbReference>
<dbReference type="GO" id="GO:0006400">
    <property type="term" value="P:tRNA modification"/>
    <property type="evidence" value="ECO:0007669"/>
    <property type="project" value="UniProtKB-UniRule"/>
</dbReference>
<evidence type="ECO:0000256" key="2">
    <source>
        <dbReference type="ARBA" id="ARBA00022490"/>
    </source>
</evidence>
<dbReference type="GO" id="GO:0032267">
    <property type="term" value="F:tRNA(Ile)-lysidine synthase activity"/>
    <property type="evidence" value="ECO:0007669"/>
    <property type="project" value="UniProtKB-EC"/>
</dbReference>
<reference evidence="12 13" key="1">
    <citation type="submission" date="2014-12" db="EMBL/GenBank/DDBJ databases">
        <title>Genome sequence of Morococcus cerebrosus.</title>
        <authorList>
            <person name="Shin S.-K."/>
            <person name="Yi H."/>
        </authorList>
    </citation>
    <scope>NUCLEOTIDE SEQUENCE [LARGE SCALE GENOMIC DNA]</scope>
    <source>
        <strain evidence="12 13">CIP 81.93</strain>
    </source>
</reference>
<keyword evidence="5 8" id="KW-0547">Nucleotide-binding</keyword>
<dbReference type="SUPFAM" id="SSF56037">
    <property type="entry name" value="PheT/TilS domain"/>
    <property type="match status" value="1"/>
</dbReference>
<gene>
    <name evidence="8" type="primary">tilS</name>
    <name evidence="12" type="ORF">MCC93_25240</name>
</gene>
<evidence type="ECO:0000259" key="10">
    <source>
        <dbReference type="Pfam" id="PF09179"/>
    </source>
</evidence>
<feature type="domain" description="tRNA(Ile)-lysidine synthase substrate-binding" evidence="10">
    <location>
        <begin position="257"/>
        <end position="319"/>
    </location>
</feature>
<dbReference type="Pfam" id="PF01171">
    <property type="entry name" value="ATP_bind_3"/>
    <property type="match status" value="1"/>
</dbReference>
<dbReference type="HAMAP" id="MF_01161">
    <property type="entry name" value="tRNA_Ile_lys_synt"/>
    <property type="match status" value="1"/>
</dbReference>
<organism evidence="12 13">
    <name type="scientific">Morococcus cerebrosus</name>
    <dbReference type="NCBI Taxonomy" id="1056807"/>
    <lineage>
        <taxon>Bacteria</taxon>
        <taxon>Pseudomonadati</taxon>
        <taxon>Pseudomonadota</taxon>
        <taxon>Betaproteobacteria</taxon>
        <taxon>Neisseriales</taxon>
        <taxon>Neisseriaceae</taxon>
        <taxon>Morococcus</taxon>
    </lineage>
</organism>
<comment type="domain">
    <text evidence="8">The N-terminal region contains the highly conserved SGGXDS motif, predicted to be a P-loop motif involved in ATP binding.</text>
</comment>
<name>A0A0C1E2N9_9NEIS</name>
<dbReference type="InterPro" id="IPR012094">
    <property type="entry name" value="tRNA_Ile_lys_synt"/>
</dbReference>
<dbReference type="Pfam" id="PF11734">
    <property type="entry name" value="TilS_C"/>
    <property type="match status" value="1"/>
</dbReference>
<dbReference type="Gene3D" id="3.40.50.620">
    <property type="entry name" value="HUPs"/>
    <property type="match status" value="1"/>
</dbReference>
<evidence type="ECO:0000256" key="4">
    <source>
        <dbReference type="ARBA" id="ARBA00022694"/>
    </source>
</evidence>
<keyword evidence="6 8" id="KW-0067">ATP-binding</keyword>